<sequence>MTTQCYFGHQARGFARPIADGVFQATGAVEQDGDTLATSDSLGVFHTRERAVAQGLAWAKVWISERRPPTASVNPLSLKDARP</sequence>
<dbReference type="Proteomes" id="UP000706525">
    <property type="component" value="Unassembled WGS sequence"/>
</dbReference>
<reference evidence="1 2" key="1">
    <citation type="submission" date="2021-08" db="EMBL/GenBank/DDBJ databases">
        <authorList>
            <person name="Peeters C."/>
        </authorList>
    </citation>
    <scope>NUCLEOTIDE SEQUENCE [LARGE SCALE GENOMIC DNA]</scope>
    <source>
        <strain evidence="1 2">LMG 32289</strain>
    </source>
</reference>
<comment type="caution">
    <text evidence="1">The sequence shown here is derived from an EMBL/GenBank/DDBJ whole genome shotgun (WGS) entry which is preliminary data.</text>
</comment>
<evidence type="ECO:0000313" key="2">
    <source>
        <dbReference type="Proteomes" id="UP000706525"/>
    </source>
</evidence>
<dbReference type="EMBL" id="CAJZAG010000021">
    <property type="protein sequence ID" value="CAG9186887.1"/>
    <property type="molecule type" value="Genomic_DNA"/>
</dbReference>
<proteinExistence type="predicted"/>
<accession>A0ABM8Y2B2</accession>
<protein>
    <submittedName>
        <fullName evidence="1">Uncharacterized protein</fullName>
    </submittedName>
</protein>
<evidence type="ECO:0000313" key="1">
    <source>
        <dbReference type="EMBL" id="CAG9186887.1"/>
    </source>
</evidence>
<organism evidence="1 2">
    <name type="scientific">Cupriavidus pampae</name>
    <dbReference type="NCBI Taxonomy" id="659251"/>
    <lineage>
        <taxon>Bacteria</taxon>
        <taxon>Pseudomonadati</taxon>
        <taxon>Pseudomonadota</taxon>
        <taxon>Betaproteobacteria</taxon>
        <taxon>Burkholderiales</taxon>
        <taxon>Burkholderiaceae</taxon>
        <taxon>Cupriavidus</taxon>
    </lineage>
</organism>
<name>A0ABM8Y2B2_9BURK</name>
<keyword evidence="2" id="KW-1185">Reference proteome</keyword>
<gene>
    <name evidence="1" type="ORF">LMG32289_06678</name>
</gene>